<dbReference type="AlphaFoldDB" id="G5J9N4"/>
<evidence type="ECO:0000256" key="1">
    <source>
        <dbReference type="ARBA" id="ARBA00004167"/>
    </source>
</evidence>
<dbReference type="EMBL" id="AESD01000630">
    <property type="protein sequence ID" value="EHJ11113.1"/>
    <property type="molecule type" value="Genomic_DNA"/>
</dbReference>
<dbReference type="Proteomes" id="UP000003477">
    <property type="component" value="Unassembled WGS sequence"/>
</dbReference>
<evidence type="ECO:0000313" key="9">
    <source>
        <dbReference type="Proteomes" id="UP000003477"/>
    </source>
</evidence>
<dbReference type="InterPro" id="IPR010284">
    <property type="entry name" value="PSII_Ycf12_core-subunit"/>
</dbReference>
<evidence type="ECO:0000256" key="4">
    <source>
        <dbReference type="ARBA" id="ARBA00022989"/>
    </source>
</evidence>
<comment type="subcellular location">
    <subcellularLocation>
        <location evidence="7">Cellular thylakoid membrane</location>
        <topology evidence="7">Single-pass membrane protein</topology>
    </subcellularLocation>
    <subcellularLocation>
        <location evidence="1">Membrane</location>
        <topology evidence="1">Single-pass membrane protein</topology>
    </subcellularLocation>
</comment>
<comment type="function">
    <text evidence="7">A core subunit of photosystem II (PSII), probably helps stabilize the reaction center.</text>
</comment>
<proteinExistence type="inferred from homology"/>
<dbReference type="GO" id="GO:0009523">
    <property type="term" value="C:photosystem II"/>
    <property type="evidence" value="ECO:0007669"/>
    <property type="project" value="UniProtKB-KW"/>
</dbReference>
<name>G5J9N4_CROWT</name>
<gene>
    <name evidence="7" type="primary">psb30</name>
    <name evidence="7" type="synonym">ycf12</name>
    <name evidence="8" type="ORF">CWATWH0003_4150</name>
</gene>
<dbReference type="GeneID" id="88769455"/>
<keyword evidence="2 7" id="KW-0602">Photosynthesis</keyword>
<comment type="subunit">
    <text evidence="7">PSII is composed of 1 copy each of membrane proteins PsbA, PsbB, PsbC, PsbD, PsbE, PsbF, PsbH, PsbI, PsbJ, PsbK, PsbL, PsbM, PsbT, PsbX, PsbY, PsbZ, Psb30/Ycf12, peripheral proteins PsbO, CyanoQ (PsbQ), PsbU, PsbV and a large number of cofactors. It forms dimeric complexes.</text>
</comment>
<keyword evidence="5 7" id="KW-0472">Membrane</keyword>
<feature type="transmembrane region" description="Helical" evidence="7">
    <location>
        <begin position="12"/>
        <end position="34"/>
    </location>
</feature>
<evidence type="ECO:0000256" key="3">
    <source>
        <dbReference type="ARBA" id="ARBA00022692"/>
    </source>
</evidence>
<keyword evidence="3 7" id="KW-0812">Transmembrane</keyword>
<protein>
    <recommendedName>
        <fullName evidence="7">Photosystem II reaction center protein Psb30</fullName>
    </recommendedName>
    <alternativeName>
        <fullName evidence="7">Photosystem II reaction center protein Ycf12</fullName>
    </alternativeName>
</protein>
<dbReference type="RefSeq" id="WP_007307018.1">
    <property type="nucleotide sequence ID" value="NZ_AESD01000630.1"/>
</dbReference>
<organism evidence="8 9">
    <name type="scientific">Crocosphaera watsonii WH 0003</name>
    <dbReference type="NCBI Taxonomy" id="423471"/>
    <lineage>
        <taxon>Bacteria</taxon>
        <taxon>Bacillati</taxon>
        <taxon>Cyanobacteriota</taxon>
        <taxon>Cyanophyceae</taxon>
        <taxon>Oscillatoriophycideae</taxon>
        <taxon>Chroococcales</taxon>
        <taxon>Aphanothecaceae</taxon>
        <taxon>Crocosphaera</taxon>
    </lineage>
</organism>
<dbReference type="HAMAP" id="MF_01329">
    <property type="entry name" value="PSII_Psb30_Ycf12"/>
    <property type="match status" value="1"/>
</dbReference>
<dbReference type="Pfam" id="PF05969">
    <property type="entry name" value="PSII_Ycf12"/>
    <property type="match status" value="1"/>
</dbReference>
<evidence type="ECO:0000256" key="6">
    <source>
        <dbReference type="ARBA" id="ARBA00023276"/>
    </source>
</evidence>
<keyword evidence="4 7" id="KW-1133">Transmembrane helix</keyword>
<dbReference type="PATRIC" id="fig|423471.3.peg.3892"/>
<evidence type="ECO:0000256" key="5">
    <source>
        <dbReference type="ARBA" id="ARBA00023136"/>
    </source>
</evidence>
<comment type="similarity">
    <text evidence="7">Belongs to the Psb30/Ycf12 family.</text>
</comment>
<evidence type="ECO:0000256" key="2">
    <source>
        <dbReference type="ARBA" id="ARBA00022531"/>
    </source>
</evidence>
<comment type="caution">
    <text evidence="8">The sequence shown here is derived from an EMBL/GenBank/DDBJ whole genome shotgun (WGS) entry which is preliminary data.</text>
</comment>
<keyword evidence="6 7" id="KW-0604">Photosystem II</keyword>
<sequence>MELLAALNLEPIFQLAFVGLIVIAGPIVIALLAFRGGDL</sequence>
<evidence type="ECO:0000313" key="8">
    <source>
        <dbReference type="EMBL" id="EHJ11113.1"/>
    </source>
</evidence>
<accession>G5J9N4</accession>
<dbReference type="GO" id="GO:0031676">
    <property type="term" value="C:plasma membrane-derived thylakoid membrane"/>
    <property type="evidence" value="ECO:0007669"/>
    <property type="project" value="UniProtKB-SubCell"/>
</dbReference>
<reference evidence="8 9" key="1">
    <citation type="journal article" date="2011" name="Front. Microbiol.">
        <title>Two Strains of Crocosphaera watsonii with Highly Conserved Genomes are Distinguished by Strain-Specific Features.</title>
        <authorList>
            <person name="Bench S.R."/>
            <person name="Ilikchyan I.N."/>
            <person name="Tripp H.J."/>
            <person name="Zehr J.P."/>
        </authorList>
    </citation>
    <scope>NUCLEOTIDE SEQUENCE [LARGE SCALE GENOMIC DNA]</scope>
    <source>
        <strain evidence="8 9">WH 0003</strain>
    </source>
</reference>
<dbReference type="NCBIfam" id="NF010239">
    <property type="entry name" value="PRK13686.1"/>
    <property type="match status" value="1"/>
</dbReference>
<dbReference type="GO" id="GO:0015979">
    <property type="term" value="P:photosynthesis"/>
    <property type="evidence" value="ECO:0007669"/>
    <property type="project" value="UniProtKB-KW"/>
</dbReference>
<evidence type="ECO:0000256" key="7">
    <source>
        <dbReference type="HAMAP-Rule" id="MF_01329"/>
    </source>
</evidence>
<keyword evidence="7" id="KW-0793">Thylakoid</keyword>